<evidence type="ECO:0000313" key="2">
    <source>
        <dbReference type="EMBL" id="CAG2065296.1"/>
    </source>
</evidence>
<organism evidence="2 3">
    <name type="scientific">Timema podura</name>
    <name type="common">Walking stick</name>
    <dbReference type="NCBI Taxonomy" id="61482"/>
    <lineage>
        <taxon>Eukaryota</taxon>
        <taxon>Metazoa</taxon>
        <taxon>Ecdysozoa</taxon>
        <taxon>Arthropoda</taxon>
        <taxon>Hexapoda</taxon>
        <taxon>Insecta</taxon>
        <taxon>Pterygota</taxon>
        <taxon>Neoptera</taxon>
        <taxon>Polyneoptera</taxon>
        <taxon>Phasmatodea</taxon>
        <taxon>Timematodea</taxon>
        <taxon>Timematoidea</taxon>
        <taxon>Timematidae</taxon>
        <taxon>Timema</taxon>
    </lineage>
</organism>
<keyword evidence="3" id="KW-1185">Reference proteome</keyword>
<name>A0ABN7PDX2_TIMPD</name>
<dbReference type="PANTHER" id="PTHR11311">
    <property type="entry name" value="SPONDIN"/>
    <property type="match status" value="1"/>
</dbReference>
<comment type="caution">
    <text evidence="2">The sequence shown here is derived from an EMBL/GenBank/DDBJ whole genome shotgun (WGS) entry which is preliminary data.</text>
</comment>
<reference evidence="2" key="1">
    <citation type="submission" date="2021-03" db="EMBL/GenBank/DDBJ databases">
        <authorList>
            <person name="Tran Van P."/>
        </authorList>
    </citation>
    <scope>NUCLEOTIDE SEQUENCE</scope>
</reference>
<protein>
    <recommendedName>
        <fullName evidence="1">Spondin domain-containing protein</fullName>
    </recommendedName>
</protein>
<dbReference type="EMBL" id="CAJPIN010041740">
    <property type="protein sequence ID" value="CAG2065296.1"/>
    <property type="molecule type" value="Genomic_DNA"/>
</dbReference>
<dbReference type="PANTHER" id="PTHR11311:SF15">
    <property type="entry name" value="SPONDIN-2"/>
    <property type="match status" value="1"/>
</dbReference>
<dbReference type="Proteomes" id="UP001153148">
    <property type="component" value="Unassembled WGS sequence"/>
</dbReference>
<accession>A0ABN7PDX2</accession>
<feature type="non-terminal residue" evidence="2">
    <location>
        <position position="1"/>
    </location>
</feature>
<dbReference type="InterPro" id="IPR051418">
    <property type="entry name" value="Spondin/Thrombospondin_T1"/>
</dbReference>
<dbReference type="Pfam" id="PF06468">
    <property type="entry name" value="Spond_N"/>
    <property type="match status" value="1"/>
</dbReference>
<feature type="domain" description="Spondin" evidence="1">
    <location>
        <begin position="1"/>
        <end position="73"/>
    </location>
</feature>
<evidence type="ECO:0000313" key="3">
    <source>
        <dbReference type="Proteomes" id="UP001153148"/>
    </source>
</evidence>
<proteinExistence type="predicted"/>
<evidence type="ECO:0000259" key="1">
    <source>
        <dbReference type="PROSITE" id="PS51020"/>
    </source>
</evidence>
<dbReference type="InterPro" id="IPR038678">
    <property type="entry name" value="Spondin_N_sf"/>
</dbReference>
<dbReference type="InterPro" id="IPR009465">
    <property type="entry name" value="Spondin_N"/>
</dbReference>
<sequence length="127" mass="13699">VSAVVRLVPSPDWFVGLDSVELCSQGYWLDSISIQVGPIDAGSDNGLTFTSPDWSSEPPGPVNLITAHSPKHPAGSFFYPDIQELPVLATFHLHKDKMYRLSETQSNNVLVLLDVSTCVSGQGVSSE</sequence>
<dbReference type="Gene3D" id="2.60.40.2130">
    <property type="entry name" value="F-spondin domain"/>
    <property type="match status" value="1"/>
</dbReference>
<dbReference type="PROSITE" id="PS51020">
    <property type="entry name" value="SPONDIN"/>
    <property type="match status" value="1"/>
</dbReference>
<gene>
    <name evidence="2" type="ORF">TPAB3V08_LOCUS12240</name>
</gene>